<dbReference type="RefSeq" id="WP_244746487.1">
    <property type="nucleotide sequence ID" value="NZ_CP095071.1"/>
</dbReference>
<feature type="transmembrane region" description="Helical" evidence="1">
    <location>
        <begin position="12"/>
        <end position="36"/>
    </location>
</feature>
<evidence type="ECO:0000313" key="5">
    <source>
        <dbReference type="Proteomes" id="UP000831537"/>
    </source>
</evidence>
<feature type="domain" description="DUF7305" evidence="3">
    <location>
        <begin position="312"/>
        <end position="420"/>
    </location>
</feature>
<dbReference type="Pfam" id="PF23981">
    <property type="entry name" value="DUF7305"/>
    <property type="match status" value="1"/>
</dbReference>
<keyword evidence="5" id="KW-1185">Reference proteome</keyword>
<evidence type="ECO:0008006" key="6">
    <source>
        <dbReference type="Google" id="ProtNLM"/>
    </source>
</evidence>
<organism evidence="4 5">
    <name type="scientific">Gracilibacillus salinarum</name>
    <dbReference type="NCBI Taxonomy" id="2932255"/>
    <lineage>
        <taxon>Bacteria</taxon>
        <taxon>Bacillati</taxon>
        <taxon>Bacillota</taxon>
        <taxon>Bacilli</taxon>
        <taxon>Bacillales</taxon>
        <taxon>Bacillaceae</taxon>
        <taxon>Gracilibacillus</taxon>
    </lineage>
</organism>
<accession>A0ABY4GPM6</accession>
<dbReference type="Proteomes" id="UP000831537">
    <property type="component" value="Chromosome"/>
</dbReference>
<dbReference type="EMBL" id="CP095071">
    <property type="protein sequence ID" value="UOQ86166.1"/>
    <property type="molecule type" value="Genomic_DNA"/>
</dbReference>
<dbReference type="InterPro" id="IPR055729">
    <property type="entry name" value="DUF7305"/>
</dbReference>
<proteinExistence type="predicted"/>
<keyword evidence="1" id="KW-1133">Transmembrane helix</keyword>
<dbReference type="Pfam" id="PF14341">
    <property type="entry name" value="PilX_N"/>
    <property type="match status" value="1"/>
</dbReference>
<evidence type="ECO:0000313" key="4">
    <source>
        <dbReference type="EMBL" id="UOQ86166.1"/>
    </source>
</evidence>
<keyword evidence="1" id="KW-0812">Transmembrane</keyword>
<keyword evidence="1" id="KW-0472">Membrane</keyword>
<feature type="domain" description="Type 4 fimbrial biogenesis protein PilX N-terminal" evidence="2">
    <location>
        <begin position="12"/>
        <end position="62"/>
    </location>
</feature>
<evidence type="ECO:0000256" key="1">
    <source>
        <dbReference type="SAM" id="Phobius"/>
    </source>
</evidence>
<name>A0ABY4GPM6_9BACI</name>
<evidence type="ECO:0000259" key="2">
    <source>
        <dbReference type="Pfam" id="PF14341"/>
    </source>
</evidence>
<evidence type="ECO:0000259" key="3">
    <source>
        <dbReference type="Pfam" id="PF23981"/>
    </source>
</evidence>
<gene>
    <name evidence="4" type="ORF">MUN87_04515</name>
</gene>
<protein>
    <recommendedName>
        <fullName evidence="6">Type 4 fimbrial biogenesis protein PilX N-terminal domain-containing protein</fullName>
    </recommendedName>
</protein>
<dbReference type="InterPro" id="IPR025746">
    <property type="entry name" value="PilX_N_dom"/>
</dbReference>
<sequence length="503" mass="55194">MNKRRAQLANDKGIALVLVMMVFIIISLLSIAILTVSASNLHLTTKDRSVQSSFYIAETGLNHTIANIYDTADTLYHTSSNEASFFQRLEDIIIKTDQPVDVSFAEQYQKEPKVWVTVRRLNDKNPRSYNIVATGGTDRSSRTVETEIKIRWQANQTIDIPQNLVAYTGVFQPKQCRAPQITLNEGANIKGDFGTTCLSQGAITITGGPNLSGEQIFVPEDAKDSVIKFPPNYAGNKPLLNFQNNVIDPENIRRMMDSFPSIPSYTIPVDQTIGDEFNRHQVIQNGNLNITHYKADGYQLKMNSNLSFHEIKLSSGWKLYIDTNGQDREITVERLNLENGHIYITGEGSLTVFVTDWMKFGSSSTFNADRNVDDLFVYLAGADKSFTLSGAQRLNGHLFAEDTNLTFTGSGSFDGSIITGGDQVNLSGGSYNETLILAPHAKVTASNGASVHGTVISDSLNVTGGATLSFKELNLEDVPIFGGSGDTTIPQDAYKTGQTLESQ</sequence>
<reference evidence="4 5" key="1">
    <citation type="submission" date="2022-04" db="EMBL/GenBank/DDBJ databases">
        <title>Gracilibacillus sp. isolated from saltern.</title>
        <authorList>
            <person name="Won M."/>
            <person name="Lee C.-M."/>
            <person name="Woen H.-Y."/>
            <person name="Kwon S.-W."/>
        </authorList>
    </citation>
    <scope>NUCLEOTIDE SEQUENCE [LARGE SCALE GENOMIC DNA]</scope>
    <source>
        <strain evidence="4 5">SSPM10-3</strain>
    </source>
</reference>